<dbReference type="EMBL" id="GBRH01187844">
    <property type="protein sequence ID" value="JAE10052.1"/>
    <property type="molecule type" value="Transcribed_RNA"/>
</dbReference>
<organism evidence="2">
    <name type="scientific">Arundo donax</name>
    <name type="common">Giant reed</name>
    <name type="synonym">Donax arundinaceus</name>
    <dbReference type="NCBI Taxonomy" id="35708"/>
    <lineage>
        <taxon>Eukaryota</taxon>
        <taxon>Viridiplantae</taxon>
        <taxon>Streptophyta</taxon>
        <taxon>Embryophyta</taxon>
        <taxon>Tracheophyta</taxon>
        <taxon>Spermatophyta</taxon>
        <taxon>Magnoliopsida</taxon>
        <taxon>Liliopsida</taxon>
        <taxon>Poales</taxon>
        <taxon>Poaceae</taxon>
        <taxon>PACMAD clade</taxon>
        <taxon>Arundinoideae</taxon>
        <taxon>Arundineae</taxon>
        <taxon>Arundo</taxon>
    </lineage>
</organism>
<evidence type="ECO:0000256" key="1">
    <source>
        <dbReference type="SAM" id="MobiDB-lite"/>
    </source>
</evidence>
<evidence type="ECO:0000313" key="2">
    <source>
        <dbReference type="EMBL" id="JAE10052.1"/>
    </source>
</evidence>
<proteinExistence type="predicted"/>
<sequence length="49" mass="5459">MNRNSEKLAATVYYTPSRHPSSTAMHQGKNSTISEDNFPEFLQLGTDGE</sequence>
<reference evidence="2" key="2">
    <citation type="journal article" date="2015" name="Data Brief">
        <title>Shoot transcriptome of the giant reed, Arundo donax.</title>
        <authorList>
            <person name="Barrero R.A."/>
            <person name="Guerrero F.D."/>
            <person name="Moolhuijzen P."/>
            <person name="Goolsby J.A."/>
            <person name="Tidwell J."/>
            <person name="Bellgard S.E."/>
            <person name="Bellgard M.I."/>
        </authorList>
    </citation>
    <scope>NUCLEOTIDE SEQUENCE</scope>
    <source>
        <tissue evidence="2">Shoot tissue taken approximately 20 cm above the soil surface</tissue>
    </source>
</reference>
<dbReference type="AlphaFoldDB" id="A0A0A9FCI7"/>
<accession>A0A0A9FCI7</accession>
<protein>
    <submittedName>
        <fullName evidence="2">Uncharacterized protein</fullName>
    </submittedName>
</protein>
<feature type="region of interest" description="Disordered" evidence="1">
    <location>
        <begin position="17"/>
        <end position="39"/>
    </location>
</feature>
<feature type="compositionally biased region" description="Polar residues" evidence="1">
    <location>
        <begin position="18"/>
        <end position="35"/>
    </location>
</feature>
<name>A0A0A9FCI7_ARUDO</name>
<reference evidence="2" key="1">
    <citation type="submission" date="2014-09" db="EMBL/GenBank/DDBJ databases">
        <authorList>
            <person name="Magalhaes I.L.F."/>
            <person name="Oliveira U."/>
            <person name="Santos F.R."/>
            <person name="Vidigal T.H.D.A."/>
            <person name="Brescovit A.D."/>
            <person name="Santos A.J."/>
        </authorList>
    </citation>
    <scope>NUCLEOTIDE SEQUENCE</scope>
    <source>
        <tissue evidence="2">Shoot tissue taken approximately 20 cm above the soil surface</tissue>
    </source>
</reference>